<keyword evidence="3" id="KW-0238">DNA-binding</keyword>
<dbReference type="InterPro" id="IPR044810">
    <property type="entry name" value="WRKY_plant"/>
</dbReference>
<dbReference type="PROSITE" id="PS50811">
    <property type="entry name" value="WRKY"/>
    <property type="match status" value="1"/>
</dbReference>
<comment type="caution">
    <text evidence="7">The sequence shown here is derived from an EMBL/GenBank/DDBJ whole genome shotgun (WGS) entry which is preliminary data.</text>
</comment>
<protein>
    <recommendedName>
        <fullName evidence="6">WRKY domain-containing protein</fullName>
    </recommendedName>
</protein>
<evidence type="ECO:0000259" key="6">
    <source>
        <dbReference type="PROSITE" id="PS50811"/>
    </source>
</evidence>
<dbReference type="InterPro" id="IPR003657">
    <property type="entry name" value="WRKY_dom"/>
</dbReference>
<keyword evidence="5" id="KW-0539">Nucleus</keyword>
<gene>
    <name evidence="7" type="ORF">KIW84_056596</name>
</gene>
<sequence length="302" mass="34758">MENVVWLSTNGKKAIEEELIRGHDMANQLLEVLTFDDKSNISIREVKGSNSQSLSTLIAGDLVRKILKSLTNTLLLLNNNKEFNDVPVSGRDVSISNSYHKMEVDLDGAYKKLKILNTKQQKGSNKRKSISATWEKTTPILIDDGHTWRKYGQKRITKAKYYRSYYRCTHMNDQHCEAMKHVQRTQENPPLYTTTYYGYHTCKSNLEPILSSDDSSVLLSFDNNVLIKQEYQLPPPLPLPLPPLVASIKEDPLKEIHPNQLFLSENILSCNFEVYFDNVKHTTMLLSPESFEFENVYDQFGF</sequence>
<dbReference type="Gene3D" id="2.20.25.80">
    <property type="entry name" value="WRKY domain"/>
    <property type="match status" value="1"/>
</dbReference>
<dbReference type="PANTHER" id="PTHR31282">
    <property type="entry name" value="WRKY TRANSCRIPTION FACTOR 21-RELATED"/>
    <property type="match status" value="1"/>
</dbReference>
<reference evidence="7 8" key="1">
    <citation type="journal article" date="2022" name="Nat. Genet.">
        <title>Improved pea reference genome and pan-genome highlight genomic features and evolutionary characteristics.</title>
        <authorList>
            <person name="Yang T."/>
            <person name="Liu R."/>
            <person name="Luo Y."/>
            <person name="Hu S."/>
            <person name="Wang D."/>
            <person name="Wang C."/>
            <person name="Pandey M.K."/>
            <person name="Ge S."/>
            <person name="Xu Q."/>
            <person name="Li N."/>
            <person name="Li G."/>
            <person name="Huang Y."/>
            <person name="Saxena R.K."/>
            <person name="Ji Y."/>
            <person name="Li M."/>
            <person name="Yan X."/>
            <person name="He Y."/>
            <person name="Liu Y."/>
            <person name="Wang X."/>
            <person name="Xiang C."/>
            <person name="Varshney R.K."/>
            <person name="Ding H."/>
            <person name="Gao S."/>
            <person name="Zong X."/>
        </authorList>
    </citation>
    <scope>NUCLEOTIDE SEQUENCE [LARGE SCALE GENOMIC DNA]</scope>
    <source>
        <strain evidence="7 8">cv. Zhongwan 6</strain>
    </source>
</reference>
<evidence type="ECO:0000313" key="7">
    <source>
        <dbReference type="EMBL" id="KAI5411587.1"/>
    </source>
</evidence>
<dbReference type="SUPFAM" id="SSF118290">
    <property type="entry name" value="WRKY DNA-binding domain"/>
    <property type="match status" value="1"/>
</dbReference>
<keyword evidence="2" id="KW-0805">Transcription regulation</keyword>
<dbReference type="SMART" id="SM00774">
    <property type="entry name" value="WRKY"/>
    <property type="match status" value="1"/>
</dbReference>
<accession>A0A9D4X1D7</accession>
<dbReference type="GO" id="GO:0003700">
    <property type="term" value="F:DNA-binding transcription factor activity"/>
    <property type="evidence" value="ECO:0007669"/>
    <property type="project" value="InterPro"/>
</dbReference>
<name>A0A9D4X1D7_PEA</name>
<keyword evidence="4" id="KW-0804">Transcription</keyword>
<evidence type="ECO:0000256" key="1">
    <source>
        <dbReference type="ARBA" id="ARBA00004123"/>
    </source>
</evidence>
<organism evidence="7 8">
    <name type="scientific">Pisum sativum</name>
    <name type="common">Garden pea</name>
    <name type="synonym">Lathyrus oleraceus</name>
    <dbReference type="NCBI Taxonomy" id="3888"/>
    <lineage>
        <taxon>Eukaryota</taxon>
        <taxon>Viridiplantae</taxon>
        <taxon>Streptophyta</taxon>
        <taxon>Embryophyta</taxon>
        <taxon>Tracheophyta</taxon>
        <taxon>Spermatophyta</taxon>
        <taxon>Magnoliopsida</taxon>
        <taxon>eudicotyledons</taxon>
        <taxon>Gunneridae</taxon>
        <taxon>Pentapetalae</taxon>
        <taxon>rosids</taxon>
        <taxon>fabids</taxon>
        <taxon>Fabales</taxon>
        <taxon>Fabaceae</taxon>
        <taxon>Papilionoideae</taxon>
        <taxon>50 kb inversion clade</taxon>
        <taxon>NPAAA clade</taxon>
        <taxon>Hologalegina</taxon>
        <taxon>IRL clade</taxon>
        <taxon>Fabeae</taxon>
        <taxon>Lathyrus</taxon>
    </lineage>
</organism>
<proteinExistence type="predicted"/>
<dbReference type="GO" id="GO:0043565">
    <property type="term" value="F:sequence-specific DNA binding"/>
    <property type="evidence" value="ECO:0007669"/>
    <property type="project" value="InterPro"/>
</dbReference>
<evidence type="ECO:0000256" key="2">
    <source>
        <dbReference type="ARBA" id="ARBA00023015"/>
    </source>
</evidence>
<evidence type="ECO:0000313" key="8">
    <source>
        <dbReference type="Proteomes" id="UP001058974"/>
    </source>
</evidence>
<feature type="domain" description="WRKY" evidence="6">
    <location>
        <begin position="137"/>
        <end position="205"/>
    </location>
</feature>
<dbReference type="OrthoDB" id="2021064at2759"/>
<dbReference type="AlphaFoldDB" id="A0A9D4X1D7"/>
<dbReference type="Proteomes" id="UP001058974">
    <property type="component" value="Chromosome 5"/>
</dbReference>
<keyword evidence="8" id="KW-1185">Reference proteome</keyword>
<evidence type="ECO:0000256" key="3">
    <source>
        <dbReference type="ARBA" id="ARBA00023125"/>
    </source>
</evidence>
<comment type="subcellular location">
    <subcellularLocation>
        <location evidence="1">Nucleus</location>
    </subcellularLocation>
</comment>
<dbReference type="GO" id="GO:0005634">
    <property type="term" value="C:nucleus"/>
    <property type="evidence" value="ECO:0007669"/>
    <property type="project" value="UniProtKB-SubCell"/>
</dbReference>
<dbReference type="InterPro" id="IPR036576">
    <property type="entry name" value="WRKY_dom_sf"/>
</dbReference>
<dbReference type="Pfam" id="PF03106">
    <property type="entry name" value="WRKY"/>
    <property type="match status" value="1"/>
</dbReference>
<dbReference type="EMBL" id="JAMSHJ010000005">
    <property type="protein sequence ID" value="KAI5411587.1"/>
    <property type="molecule type" value="Genomic_DNA"/>
</dbReference>
<evidence type="ECO:0000256" key="5">
    <source>
        <dbReference type="ARBA" id="ARBA00023242"/>
    </source>
</evidence>
<dbReference type="Gramene" id="Psat05G0659600-T1">
    <property type="protein sequence ID" value="KAI5411587.1"/>
    <property type="gene ID" value="KIW84_056596"/>
</dbReference>
<evidence type="ECO:0000256" key="4">
    <source>
        <dbReference type="ARBA" id="ARBA00023163"/>
    </source>
</evidence>